<dbReference type="GeneID" id="28850996"/>
<dbReference type="RefSeq" id="XP_018143831.1">
    <property type="nucleotide sequence ID" value="XM_018287002.1"/>
</dbReference>
<evidence type="ECO:0000313" key="3">
    <source>
        <dbReference type="Proteomes" id="UP000078397"/>
    </source>
</evidence>
<reference evidence="2 3" key="1">
    <citation type="journal article" date="2016" name="PLoS Pathog.">
        <title>Biosynthesis of antibiotic leucinostatins in bio-control fungus Purpureocillium lilacinum and their inhibition on phytophthora revealed by genome mining.</title>
        <authorList>
            <person name="Wang G."/>
            <person name="Liu Z."/>
            <person name="Lin R."/>
            <person name="Li E."/>
            <person name="Mao Z."/>
            <person name="Ling J."/>
            <person name="Yang Y."/>
            <person name="Yin W.B."/>
            <person name="Xie B."/>
        </authorList>
    </citation>
    <scope>NUCLEOTIDE SEQUENCE [LARGE SCALE GENOMIC DNA]</scope>
    <source>
        <strain evidence="2">170</strain>
    </source>
</reference>
<keyword evidence="1" id="KW-1133">Transmembrane helix</keyword>
<organism evidence="2 3">
    <name type="scientific">Pochonia chlamydosporia 170</name>
    <dbReference type="NCBI Taxonomy" id="1380566"/>
    <lineage>
        <taxon>Eukaryota</taxon>
        <taxon>Fungi</taxon>
        <taxon>Dikarya</taxon>
        <taxon>Ascomycota</taxon>
        <taxon>Pezizomycotina</taxon>
        <taxon>Sordariomycetes</taxon>
        <taxon>Hypocreomycetidae</taxon>
        <taxon>Hypocreales</taxon>
        <taxon>Clavicipitaceae</taxon>
        <taxon>Pochonia</taxon>
    </lineage>
</organism>
<keyword evidence="1" id="KW-0812">Transmembrane</keyword>
<proteinExistence type="predicted"/>
<comment type="caution">
    <text evidence="2">The sequence shown here is derived from an EMBL/GenBank/DDBJ whole genome shotgun (WGS) entry which is preliminary data.</text>
</comment>
<keyword evidence="1" id="KW-0472">Membrane</keyword>
<dbReference type="EMBL" id="LSBJ02000004">
    <property type="protein sequence ID" value="OAQ66744.1"/>
    <property type="molecule type" value="Genomic_DNA"/>
</dbReference>
<feature type="transmembrane region" description="Helical" evidence="1">
    <location>
        <begin position="59"/>
        <end position="78"/>
    </location>
</feature>
<keyword evidence="3" id="KW-1185">Reference proteome</keyword>
<sequence>MKTLTGHFHDSASICTHKISPRLFVPSTSCHLETNSHLRSLSSPEPQAHLASPSSMPLWNFQSMLSSAIMFGYIIRTFTLTSTVRKGQGSRLVYILGQLP</sequence>
<gene>
    <name evidence="2" type="ORF">VFPPC_08267</name>
</gene>
<evidence type="ECO:0000256" key="1">
    <source>
        <dbReference type="SAM" id="Phobius"/>
    </source>
</evidence>
<dbReference type="KEGG" id="pchm:VFPPC_08267"/>
<protein>
    <submittedName>
        <fullName evidence="2">Uncharacterized protein</fullName>
    </submittedName>
</protein>
<evidence type="ECO:0000313" key="2">
    <source>
        <dbReference type="EMBL" id="OAQ66744.1"/>
    </source>
</evidence>
<accession>A0A179FME4</accession>
<name>A0A179FME4_METCM</name>
<dbReference type="AlphaFoldDB" id="A0A179FME4"/>
<dbReference type="Proteomes" id="UP000078397">
    <property type="component" value="Unassembled WGS sequence"/>
</dbReference>